<evidence type="ECO:0000313" key="5">
    <source>
        <dbReference type="EMBL" id="MQY05313.1"/>
    </source>
</evidence>
<gene>
    <name evidence="5" type="ORF">ACRB68_33860</name>
</gene>
<dbReference type="InterPro" id="IPR027806">
    <property type="entry name" value="HARBI1_dom"/>
</dbReference>
<feature type="compositionally biased region" description="Basic and acidic residues" evidence="3">
    <location>
        <begin position="50"/>
        <end position="60"/>
    </location>
</feature>
<keyword evidence="2" id="KW-0479">Metal-binding</keyword>
<sequence length="110" mass="12210">MRQVRPLFGISHSASRQVVNTLGPLLGLPILAGKGHQGQPETLTPYKSRGKPDSQKDANRSHARLRGPGERANAQLKSWRILHKLRCCPWKANQLAKAILILQNRETATC</sequence>
<evidence type="ECO:0000259" key="4">
    <source>
        <dbReference type="Pfam" id="PF13359"/>
    </source>
</evidence>
<feature type="domain" description="DDE Tnp4" evidence="4">
    <location>
        <begin position="25"/>
        <end position="104"/>
    </location>
</feature>
<evidence type="ECO:0000256" key="2">
    <source>
        <dbReference type="ARBA" id="ARBA00022723"/>
    </source>
</evidence>
<accession>A0A7K0BVW0</accession>
<name>A0A7K0BVW0_9ACTN</name>
<proteinExistence type="predicted"/>
<evidence type="ECO:0000313" key="6">
    <source>
        <dbReference type="Proteomes" id="UP000487268"/>
    </source>
</evidence>
<comment type="caution">
    <text evidence="5">The sequence shown here is derived from an EMBL/GenBank/DDBJ whole genome shotgun (WGS) entry which is preliminary data.</text>
</comment>
<comment type="cofactor">
    <cofactor evidence="1">
        <name>a divalent metal cation</name>
        <dbReference type="ChEBI" id="CHEBI:60240"/>
    </cofactor>
</comment>
<dbReference type="AlphaFoldDB" id="A0A7K0BVW0"/>
<evidence type="ECO:0000256" key="1">
    <source>
        <dbReference type="ARBA" id="ARBA00001968"/>
    </source>
</evidence>
<feature type="region of interest" description="Disordered" evidence="3">
    <location>
        <begin position="30"/>
        <end position="72"/>
    </location>
</feature>
<evidence type="ECO:0000256" key="3">
    <source>
        <dbReference type="SAM" id="MobiDB-lite"/>
    </source>
</evidence>
<organism evidence="5 6">
    <name type="scientific">Actinomadura macrotermitis</name>
    <dbReference type="NCBI Taxonomy" id="2585200"/>
    <lineage>
        <taxon>Bacteria</taxon>
        <taxon>Bacillati</taxon>
        <taxon>Actinomycetota</taxon>
        <taxon>Actinomycetes</taxon>
        <taxon>Streptosporangiales</taxon>
        <taxon>Thermomonosporaceae</taxon>
        <taxon>Actinomadura</taxon>
    </lineage>
</organism>
<dbReference type="GO" id="GO:0046872">
    <property type="term" value="F:metal ion binding"/>
    <property type="evidence" value="ECO:0007669"/>
    <property type="project" value="UniProtKB-KW"/>
</dbReference>
<protein>
    <submittedName>
        <fullName evidence="5">IS5 family transposase ISAmi2</fullName>
    </submittedName>
</protein>
<dbReference type="Proteomes" id="UP000487268">
    <property type="component" value="Unassembled WGS sequence"/>
</dbReference>
<dbReference type="Pfam" id="PF13359">
    <property type="entry name" value="DDE_Tnp_4"/>
    <property type="match status" value="1"/>
</dbReference>
<dbReference type="EMBL" id="WEGH01000002">
    <property type="protein sequence ID" value="MQY05313.1"/>
    <property type="molecule type" value="Genomic_DNA"/>
</dbReference>
<keyword evidence="6" id="KW-1185">Reference proteome</keyword>
<reference evidence="5 6" key="1">
    <citation type="submission" date="2019-10" db="EMBL/GenBank/DDBJ databases">
        <title>Actinomadura rubteroloni sp. nov. and Actinomadura macrotermitis sp. nov., isolated from the gut of fungus growing-termite Macrotermes natalensis.</title>
        <authorList>
            <person name="Benndorf R."/>
            <person name="Martin K."/>
            <person name="Kuefner M."/>
            <person name="De Beer W."/>
            <person name="Kaster A.-K."/>
            <person name="Vollmers J."/>
            <person name="Poulsen M."/>
            <person name="Beemelmanns C."/>
        </authorList>
    </citation>
    <scope>NUCLEOTIDE SEQUENCE [LARGE SCALE GENOMIC DNA]</scope>
    <source>
        <strain evidence="5 6">RB68</strain>
    </source>
</reference>